<dbReference type="RefSeq" id="WP_084200463.1">
    <property type="nucleotide sequence ID" value="NZ_BMYL01000001.1"/>
</dbReference>
<evidence type="ECO:0000313" key="2">
    <source>
        <dbReference type="Proteomes" id="UP000235162"/>
    </source>
</evidence>
<sequence length="156" mass="17433">MAIFTRIFGRGRVEEKQLGYVDAQRKVLDYARYLEMQPPMPGRIVDQDSLPHPKNELKVALKMCIANSEDVRLAEHLKSGYLMLSAFQAGVGVKALGTDFGVLDLERDPLDIATQIEEEAEIASLWKASVQSELEQLQQDIYALELEVSQPAKVSA</sequence>
<proteinExistence type="predicted"/>
<name>A0AAP8MGJ0_9GAMM</name>
<dbReference type="Proteomes" id="UP000235162">
    <property type="component" value="Unassembled WGS sequence"/>
</dbReference>
<accession>A0AAP8MGJ0</accession>
<organism evidence="1 2">
    <name type="scientific">Halioglobus japonicus</name>
    <dbReference type="NCBI Taxonomy" id="930805"/>
    <lineage>
        <taxon>Bacteria</taxon>
        <taxon>Pseudomonadati</taxon>
        <taxon>Pseudomonadota</taxon>
        <taxon>Gammaproteobacteria</taxon>
        <taxon>Cellvibrionales</taxon>
        <taxon>Halieaceae</taxon>
        <taxon>Halioglobus</taxon>
    </lineage>
</organism>
<comment type="caution">
    <text evidence="1">The sequence shown here is derived from an EMBL/GenBank/DDBJ whole genome shotgun (WGS) entry which is preliminary data.</text>
</comment>
<gene>
    <name evidence="1" type="ORF">C0029_02480</name>
</gene>
<reference evidence="1 2" key="1">
    <citation type="submission" date="2018-01" db="EMBL/GenBank/DDBJ databases">
        <title>The draft genome sequence of Halioglobus japonicus S1-36.</title>
        <authorList>
            <person name="Du Z.-J."/>
            <person name="Shi M.-J."/>
        </authorList>
    </citation>
    <scope>NUCLEOTIDE SEQUENCE [LARGE SCALE GENOMIC DNA]</scope>
    <source>
        <strain evidence="1 2">S1-36</strain>
    </source>
</reference>
<dbReference type="KEGG" id="hja:BST95_15715"/>
<evidence type="ECO:0000313" key="1">
    <source>
        <dbReference type="EMBL" id="PLW87476.1"/>
    </source>
</evidence>
<protein>
    <submittedName>
        <fullName evidence="1">Uncharacterized protein</fullName>
    </submittedName>
</protein>
<keyword evidence="2" id="KW-1185">Reference proteome</keyword>
<dbReference type="EMBL" id="PKUR01000001">
    <property type="protein sequence ID" value="PLW87476.1"/>
    <property type="molecule type" value="Genomic_DNA"/>
</dbReference>
<dbReference type="AlphaFoldDB" id="A0AAP8MGJ0"/>